<reference evidence="1" key="2">
    <citation type="submission" date="2020-05" db="UniProtKB">
        <authorList>
            <consortium name="EnsemblMetazoa"/>
        </authorList>
    </citation>
    <scope>IDENTIFICATION</scope>
    <source>
        <strain evidence="1">IAEA</strain>
    </source>
</reference>
<keyword evidence="2" id="KW-1185">Reference proteome</keyword>
<evidence type="ECO:0000313" key="2">
    <source>
        <dbReference type="Proteomes" id="UP000092445"/>
    </source>
</evidence>
<reference evidence="2" key="1">
    <citation type="submission" date="2014-03" db="EMBL/GenBank/DDBJ databases">
        <authorList>
            <person name="Aksoy S."/>
            <person name="Warren W."/>
            <person name="Wilson R.K."/>
        </authorList>
    </citation>
    <scope>NUCLEOTIDE SEQUENCE [LARGE SCALE GENOMIC DNA]</scope>
    <source>
        <strain evidence="2">IAEA</strain>
    </source>
</reference>
<accession>A0A1B0AAK0</accession>
<evidence type="ECO:0000313" key="1">
    <source>
        <dbReference type="EnsemblMetazoa" id="GPAI039412-PA"/>
    </source>
</evidence>
<dbReference type="EnsemblMetazoa" id="GPAI039412-RA">
    <property type="protein sequence ID" value="GPAI039412-PA"/>
    <property type="gene ID" value="GPAI039412"/>
</dbReference>
<proteinExistence type="predicted"/>
<organism evidence="1 2">
    <name type="scientific">Glossina pallidipes</name>
    <name type="common">Tsetse fly</name>
    <dbReference type="NCBI Taxonomy" id="7398"/>
    <lineage>
        <taxon>Eukaryota</taxon>
        <taxon>Metazoa</taxon>
        <taxon>Ecdysozoa</taxon>
        <taxon>Arthropoda</taxon>
        <taxon>Hexapoda</taxon>
        <taxon>Insecta</taxon>
        <taxon>Pterygota</taxon>
        <taxon>Neoptera</taxon>
        <taxon>Endopterygota</taxon>
        <taxon>Diptera</taxon>
        <taxon>Brachycera</taxon>
        <taxon>Muscomorpha</taxon>
        <taxon>Hippoboscoidea</taxon>
        <taxon>Glossinidae</taxon>
        <taxon>Glossina</taxon>
    </lineage>
</organism>
<dbReference type="Proteomes" id="UP000092445">
    <property type="component" value="Unassembled WGS sequence"/>
</dbReference>
<name>A0A1B0AAK0_GLOPL</name>
<dbReference type="VEuPathDB" id="VectorBase:GPAI039412"/>
<sequence>MKINSLRESVADHKNKVYRDKFVINSKTATVLSALLVYTFAWCTSEYSSERISVQKKLLLAKKKQLYSVKTEQQFPITMPYKDYQQTGSNKTKNHGLFSQRSKVLGDKNNTRIYPTLQLIRDR</sequence>
<protein>
    <submittedName>
        <fullName evidence="1">Uncharacterized protein</fullName>
    </submittedName>
</protein>
<dbReference type="AlphaFoldDB" id="A0A1B0AAK0"/>